<keyword evidence="5 8" id="KW-0812">Transmembrane</keyword>
<name>A0A0J9E765_9RHOB</name>
<feature type="transmembrane region" description="Helical" evidence="8">
    <location>
        <begin position="45"/>
        <end position="66"/>
    </location>
</feature>
<accession>A0A0J9E765</accession>
<evidence type="ECO:0000256" key="5">
    <source>
        <dbReference type="ARBA" id="ARBA00022692"/>
    </source>
</evidence>
<proteinExistence type="inferred from homology"/>
<evidence type="ECO:0000313" key="9">
    <source>
        <dbReference type="EMBL" id="KMW58557.1"/>
    </source>
</evidence>
<feature type="transmembrane region" description="Helical" evidence="8">
    <location>
        <begin position="72"/>
        <end position="93"/>
    </location>
</feature>
<feature type="transmembrane region" description="Helical" evidence="8">
    <location>
        <begin position="191"/>
        <end position="220"/>
    </location>
</feature>
<dbReference type="RefSeq" id="WP_049644151.1">
    <property type="nucleotide sequence ID" value="NZ_LFTY01000002.1"/>
</dbReference>
<dbReference type="PANTHER" id="PTHR34979">
    <property type="entry name" value="INNER MEMBRANE PROTEIN YGAZ"/>
    <property type="match status" value="1"/>
</dbReference>
<dbReference type="GO" id="GO:0005886">
    <property type="term" value="C:plasma membrane"/>
    <property type="evidence" value="ECO:0007669"/>
    <property type="project" value="UniProtKB-SubCell"/>
</dbReference>
<keyword evidence="4" id="KW-1003">Cell membrane</keyword>
<evidence type="ECO:0000256" key="3">
    <source>
        <dbReference type="ARBA" id="ARBA00022448"/>
    </source>
</evidence>
<feature type="transmembrane region" description="Helical" evidence="8">
    <location>
        <begin position="20"/>
        <end position="38"/>
    </location>
</feature>
<dbReference type="PATRIC" id="fig|1675527.3.peg.3695"/>
<comment type="caution">
    <text evidence="9">The sequence shown here is derived from an EMBL/GenBank/DDBJ whole genome shotgun (WGS) entry which is preliminary data.</text>
</comment>
<dbReference type="AlphaFoldDB" id="A0A0J9E765"/>
<keyword evidence="3" id="KW-0813">Transport</keyword>
<dbReference type="PANTHER" id="PTHR34979:SF1">
    <property type="entry name" value="INNER MEMBRANE PROTEIN YGAZ"/>
    <property type="match status" value="1"/>
</dbReference>
<dbReference type="STRING" id="1675527.AIOL_003534"/>
<comment type="subcellular location">
    <subcellularLocation>
        <location evidence="1">Cell membrane</location>
        <topology evidence="1">Multi-pass membrane protein</topology>
    </subcellularLocation>
</comment>
<evidence type="ECO:0000256" key="2">
    <source>
        <dbReference type="ARBA" id="ARBA00010735"/>
    </source>
</evidence>
<evidence type="ECO:0000256" key="4">
    <source>
        <dbReference type="ARBA" id="ARBA00022475"/>
    </source>
</evidence>
<feature type="transmembrane region" description="Helical" evidence="8">
    <location>
        <begin position="135"/>
        <end position="155"/>
    </location>
</feature>
<sequence>MTTASNTGIFLRAALDGAPFMLVVAPFGLLFGVISTEAGLSLAEVIAFSVLVIAGAAQFTALQLMLEHAPTLLILAAGLVVNLRMAMYAAALAPHLGAAPLRWRLLMGYFNFDQSFALGLQAYEAQPAWSMPQKIAYFLGVALPLGGLWVLVTWLGAVTGAIIPDNYALDFAMPITFLALVAPGLKSPAHMAAAATSIALALALAWLPAGLGLILAAMAAMAVGAEVERRGAGP</sequence>
<dbReference type="Pfam" id="PF03591">
    <property type="entry name" value="AzlC"/>
    <property type="match status" value="1"/>
</dbReference>
<dbReference type="InterPro" id="IPR011606">
    <property type="entry name" value="Brnchd-chn_aa_trnsp_permease"/>
</dbReference>
<dbReference type="EMBL" id="LFTY01000002">
    <property type="protein sequence ID" value="KMW58557.1"/>
    <property type="molecule type" value="Genomic_DNA"/>
</dbReference>
<evidence type="ECO:0000313" key="10">
    <source>
        <dbReference type="Proteomes" id="UP000037178"/>
    </source>
</evidence>
<protein>
    <submittedName>
        <fullName evidence="9">AzlC family protein</fullName>
    </submittedName>
</protein>
<dbReference type="OrthoDB" id="3579489at2"/>
<comment type="similarity">
    <text evidence="2">Belongs to the AzlC family.</text>
</comment>
<evidence type="ECO:0000256" key="8">
    <source>
        <dbReference type="SAM" id="Phobius"/>
    </source>
</evidence>
<keyword evidence="7 8" id="KW-0472">Membrane</keyword>
<dbReference type="GO" id="GO:1903785">
    <property type="term" value="P:L-valine transmembrane transport"/>
    <property type="evidence" value="ECO:0007669"/>
    <property type="project" value="TreeGrafter"/>
</dbReference>
<evidence type="ECO:0000256" key="7">
    <source>
        <dbReference type="ARBA" id="ARBA00023136"/>
    </source>
</evidence>
<organism evidence="9 10">
    <name type="scientific">Candidatus Rhodobacter oscarellae</name>
    <dbReference type="NCBI Taxonomy" id="1675527"/>
    <lineage>
        <taxon>Bacteria</taxon>
        <taxon>Pseudomonadati</taxon>
        <taxon>Pseudomonadota</taxon>
        <taxon>Alphaproteobacteria</taxon>
        <taxon>Rhodobacterales</taxon>
        <taxon>Rhodobacter group</taxon>
        <taxon>Rhodobacter</taxon>
    </lineage>
</organism>
<gene>
    <name evidence="9" type="ORF">AIOL_003534</name>
</gene>
<feature type="transmembrane region" description="Helical" evidence="8">
    <location>
        <begin position="167"/>
        <end position="185"/>
    </location>
</feature>
<keyword evidence="6 8" id="KW-1133">Transmembrane helix</keyword>
<dbReference type="Proteomes" id="UP000037178">
    <property type="component" value="Unassembled WGS sequence"/>
</dbReference>
<evidence type="ECO:0000256" key="6">
    <source>
        <dbReference type="ARBA" id="ARBA00022989"/>
    </source>
</evidence>
<keyword evidence="10" id="KW-1185">Reference proteome</keyword>
<reference evidence="9 10" key="1">
    <citation type="submission" date="2015-06" db="EMBL/GenBank/DDBJ databases">
        <title>Draft genome sequence of an Alphaproteobacteria species associated to the Mediterranean sponge Oscarella lobularis.</title>
        <authorList>
            <person name="Jourda C."/>
            <person name="Santini S."/>
            <person name="Claverie J.-M."/>
        </authorList>
    </citation>
    <scope>NUCLEOTIDE SEQUENCE [LARGE SCALE GENOMIC DNA]</scope>
    <source>
        <strain evidence="9">IGS</strain>
    </source>
</reference>
<evidence type="ECO:0000256" key="1">
    <source>
        <dbReference type="ARBA" id="ARBA00004651"/>
    </source>
</evidence>